<keyword evidence="4" id="KW-0406">Ion transport</keyword>
<dbReference type="GO" id="GO:0030288">
    <property type="term" value="C:outer membrane-bounded periplasmic space"/>
    <property type="evidence" value="ECO:0007669"/>
    <property type="project" value="TreeGrafter"/>
</dbReference>
<reference evidence="7 8" key="1">
    <citation type="submission" date="2020-08" db="EMBL/GenBank/DDBJ databases">
        <title>Oceanospirillum sp. nov. isolated from marine sediment.</title>
        <authorList>
            <person name="Ji X."/>
        </authorList>
    </citation>
    <scope>NUCLEOTIDE SEQUENCE [LARGE SCALE GENOMIC DNA]</scope>
    <source>
        <strain evidence="7 8">D5</strain>
    </source>
</reference>
<dbReference type="Gene3D" id="3.40.50.1980">
    <property type="entry name" value="Nitrogenase molybdenum iron protein domain"/>
    <property type="match status" value="2"/>
</dbReference>
<accession>A0A839ILP6</accession>
<evidence type="ECO:0000313" key="8">
    <source>
        <dbReference type="Proteomes" id="UP000565262"/>
    </source>
</evidence>
<comment type="caution">
    <text evidence="7">The sequence shown here is derived from an EMBL/GenBank/DDBJ whole genome shotgun (WGS) entry which is preliminary data.</text>
</comment>
<keyword evidence="8" id="KW-1185">Reference proteome</keyword>
<evidence type="ECO:0000313" key="7">
    <source>
        <dbReference type="EMBL" id="MBB1485419.1"/>
    </source>
</evidence>
<keyword evidence="3" id="KW-0813">Transport</keyword>
<dbReference type="PANTHER" id="PTHR30532:SF29">
    <property type="entry name" value="FE(3+) DICITRATE-BINDING PERIPLASMIC PROTEIN"/>
    <property type="match status" value="1"/>
</dbReference>
<dbReference type="CDD" id="cd01146">
    <property type="entry name" value="FhuD"/>
    <property type="match status" value="1"/>
</dbReference>
<dbReference type="AlphaFoldDB" id="A0A839ILP6"/>
<comment type="subcellular location">
    <subcellularLocation>
        <location evidence="1">Cell envelope</location>
    </subcellularLocation>
</comment>
<dbReference type="PANTHER" id="PTHR30532">
    <property type="entry name" value="IRON III DICITRATE-BINDING PERIPLASMIC PROTEIN"/>
    <property type="match status" value="1"/>
</dbReference>
<protein>
    <submittedName>
        <fullName evidence="7">ABC transporter substrate-binding protein</fullName>
    </submittedName>
</protein>
<evidence type="ECO:0000259" key="6">
    <source>
        <dbReference type="PROSITE" id="PS50983"/>
    </source>
</evidence>
<keyword evidence="5" id="KW-0732">Signal</keyword>
<evidence type="ECO:0000256" key="5">
    <source>
        <dbReference type="ARBA" id="ARBA00022729"/>
    </source>
</evidence>
<dbReference type="NCBIfam" id="NF008501">
    <property type="entry name" value="PRK11411.1"/>
    <property type="match status" value="1"/>
</dbReference>
<keyword evidence="4" id="KW-0410">Iron transport</keyword>
<organism evidence="7 8">
    <name type="scientific">Oceanospirillum sediminis</name>
    <dbReference type="NCBI Taxonomy" id="2760088"/>
    <lineage>
        <taxon>Bacteria</taxon>
        <taxon>Pseudomonadati</taxon>
        <taxon>Pseudomonadota</taxon>
        <taxon>Gammaproteobacteria</taxon>
        <taxon>Oceanospirillales</taxon>
        <taxon>Oceanospirillaceae</taxon>
        <taxon>Oceanospirillum</taxon>
    </lineage>
</organism>
<proteinExistence type="inferred from homology"/>
<sequence length="302" mass="33451">MLSFPPVSQAAERRVPDLGDGLVIQGQPQRVIVLEYSFLDAVVLAGISPVGIADDQKPQRILPQLKQRIGHYQSVGLRGQPNLETIASLKPDLIIADQQRHRTIYRELQEIAPTLLLLSYGAQYSDLLTDARVIGQALGKSSLIGERLLAHEYTMDRYAAELDSLTENKESPSPERFLFATASARGVAVHASKAFASGVIKRLGLETAIPPEDDNAYMRVSFEQMAGMNPDWLLVGDYNQQGDADILQRWQAHPLWPMLTIAKRQQMKKVDPKVWSLSRGIYAAEQIAEDLLTLVAADQVAD</sequence>
<gene>
    <name evidence="7" type="ORF">H4O21_02195</name>
</gene>
<dbReference type="InterPro" id="IPR002491">
    <property type="entry name" value="ABC_transptr_periplasmic_BD"/>
</dbReference>
<dbReference type="EMBL" id="JACJFM010000002">
    <property type="protein sequence ID" value="MBB1485419.1"/>
    <property type="molecule type" value="Genomic_DNA"/>
</dbReference>
<evidence type="ECO:0000256" key="1">
    <source>
        <dbReference type="ARBA" id="ARBA00004196"/>
    </source>
</evidence>
<dbReference type="RefSeq" id="WP_182807201.1">
    <property type="nucleotide sequence ID" value="NZ_JACJFM010000002.1"/>
</dbReference>
<comment type="similarity">
    <text evidence="2">Belongs to the bacterial solute-binding protein 8 family.</text>
</comment>
<dbReference type="PROSITE" id="PS50983">
    <property type="entry name" value="FE_B12_PBP"/>
    <property type="match status" value="1"/>
</dbReference>
<dbReference type="SUPFAM" id="SSF53807">
    <property type="entry name" value="Helical backbone' metal receptor"/>
    <property type="match status" value="1"/>
</dbReference>
<name>A0A839ILP6_9GAMM</name>
<keyword evidence="4" id="KW-0408">Iron</keyword>
<dbReference type="GO" id="GO:1901678">
    <property type="term" value="P:iron coordination entity transport"/>
    <property type="evidence" value="ECO:0007669"/>
    <property type="project" value="UniProtKB-ARBA"/>
</dbReference>
<dbReference type="InterPro" id="IPR051313">
    <property type="entry name" value="Bact_iron-sidero_bind"/>
</dbReference>
<evidence type="ECO:0000256" key="2">
    <source>
        <dbReference type="ARBA" id="ARBA00008814"/>
    </source>
</evidence>
<evidence type="ECO:0000256" key="3">
    <source>
        <dbReference type="ARBA" id="ARBA00022448"/>
    </source>
</evidence>
<feature type="domain" description="Fe/B12 periplasmic-binding" evidence="6">
    <location>
        <begin position="30"/>
        <end position="299"/>
    </location>
</feature>
<dbReference type="Proteomes" id="UP000565262">
    <property type="component" value="Unassembled WGS sequence"/>
</dbReference>
<evidence type="ECO:0000256" key="4">
    <source>
        <dbReference type="ARBA" id="ARBA00022496"/>
    </source>
</evidence>
<dbReference type="Pfam" id="PF01497">
    <property type="entry name" value="Peripla_BP_2"/>
    <property type="match status" value="1"/>
</dbReference>